<reference evidence="4" key="1">
    <citation type="submission" date="2025-08" db="UniProtKB">
        <authorList>
            <consortium name="RefSeq"/>
        </authorList>
    </citation>
    <scope>IDENTIFICATION</scope>
    <source>
        <tissue evidence="4">Total insect</tissue>
    </source>
</reference>
<keyword evidence="1" id="KW-0472">Membrane</keyword>
<keyword evidence="1" id="KW-0812">Transmembrane</keyword>
<keyword evidence="1" id="KW-1133">Transmembrane helix</keyword>
<gene>
    <name evidence="4" type="primary">LOC117639646</name>
</gene>
<proteinExistence type="predicted"/>
<keyword evidence="3" id="KW-1185">Reference proteome</keyword>
<feature type="signal peptide" evidence="2">
    <location>
        <begin position="1"/>
        <end position="19"/>
    </location>
</feature>
<keyword evidence="2" id="KW-0732">Signal</keyword>
<dbReference type="InParanoid" id="A0A6P8Y4P5"/>
<organism evidence="4">
    <name type="scientific">Thrips palmi</name>
    <name type="common">Melon thrips</name>
    <dbReference type="NCBI Taxonomy" id="161013"/>
    <lineage>
        <taxon>Eukaryota</taxon>
        <taxon>Metazoa</taxon>
        <taxon>Ecdysozoa</taxon>
        <taxon>Arthropoda</taxon>
        <taxon>Hexapoda</taxon>
        <taxon>Insecta</taxon>
        <taxon>Pterygota</taxon>
        <taxon>Neoptera</taxon>
        <taxon>Paraneoptera</taxon>
        <taxon>Thysanoptera</taxon>
        <taxon>Terebrantia</taxon>
        <taxon>Thripoidea</taxon>
        <taxon>Thripidae</taxon>
        <taxon>Thrips</taxon>
    </lineage>
</organism>
<dbReference type="RefSeq" id="XP_034231410.1">
    <property type="nucleotide sequence ID" value="XM_034375519.1"/>
</dbReference>
<feature type="transmembrane region" description="Helical" evidence="1">
    <location>
        <begin position="536"/>
        <end position="558"/>
    </location>
</feature>
<dbReference type="OrthoDB" id="10590581at2759"/>
<sequence length="609" mass="67876">MWHWWWLILCAAIWQHIVCYDDREVHVLQSKGLQVKALPHLLVATDLIEIKMTANLPTMTVMNSKDTVSCAEIKHKQDVCLVIENLQKTSEGIIRELSQIFSKLGPVATRHRRALLPVLGRIRNYIEGTVTEDQLNAVIDSMNNLGNDVNAIRNKTQDLISVTNVHAVQIQGLSKSMQAMMSEYSKAYNVLATSINDAANEADIIFHKTVMTMQLQTVINMLQSHLLAMKSVYHSCQANVLDRLAISEGELGRILRSKNILLNAGDLTLVIPHDQLDLYYLLKTAQCNLISQTSLEVTFQIPITTTGNRWTIFSIQPLFFLLNSQTCSILDKSIVLATDGESVRPLNDQDVLHNKLVKVLPRVSDNDGLTNCIHKILMGMEVAELQNHCKINCIDKRENTVQTIGPDHFSVLNPTTDLEIVCQNMIISSLKMLSSGRNEIVLPCYCSLLQQGTTKRTVIPAGHACVMPKGISAHVNVDNSWSDIGDFSLLEVFVPRNHAIALLAENVTLPPIELATVAPYGTTGSSWKKMPLYKSGWIETIFFFLITVAAIAAFAYYVESKTSLLSTVWSCGRRVVNRFAAPADAQQSQAAATDNEVEMQNMRRQAARL</sequence>
<evidence type="ECO:0000313" key="3">
    <source>
        <dbReference type="Proteomes" id="UP000515158"/>
    </source>
</evidence>
<protein>
    <submittedName>
        <fullName evidence="4">Uncharacterized protein LOC117639646</fullName>
    </submittedName>
</protein>
<dbReference type="AlphaFoldDB" id="A0A6P8Y4P5"/>
<accession>A0A6P8Y4P5</accession>
<name>A0A6P8Y4P5_THRPL</name>
<dbReference type="GeneID" id="117639646"/>
<dbReference type="KEGG" id="tpal:117639646"/>
<evidence type="ECO:0000313" key="4">
    <source>
        <dbReference type="RefSeq" id="XP_034231410.1"/>
    </source>
</evidence>
<dbReference type="Proteomes" id="UP000515158">
    <property type="component" value="Unplaced"/>
</dbReference>
<feature type="chain" id="PRO_5027754272" evidence="2">
    <location>
        <begin position="20"/>
        <end position="609"/>
    </location>
</feature>
<evidence type="ECO:0000256" key="1">
    <source>
        <dbReference type="SAM" id="Phobius"/>
    </source>
</evidence>
<evidence type="ECO:0000256" key="2">
    <source>
        <dbReference type="SAM" id="SignalP"/>
    </source>
</evidence>